<dbReference type="AlphaFoldDB" id="A0A150G7G1"/>
<dbReference type="Proteomes" id="UP000075714">
    <property type="component" value="Unassembled WGS sequence"/>
</dbReference>
<accession>A0A150G7G1</accession>
<dbReference type="InterPro" id="IPR032675">
    <property type="entry name" value="LRR_dom_sf"/>
</dbReference>
<gene>
    <name evidence="3" type="ORF">GPECTOR_51g747</name>
</gene>
<dbReference type="EMBL" id="LSYV01000052">
    <property type="protein sequence ID" value="KXZ45761.1"/>
    <property type="molecule type" value="Genomic_DNA"/>
</dbReference>
<protein>
    <recommendedName>
        <fullName evidence="5">F-box domain-containing protein</fullName>
    </recommendedName>
</protein>
<sequence>MKRRRVGDEQRIEERDGGVQWSALPDVCSFLVCPDLAAASLTCRAWRLAACGLVTHLTLPLNHPLLLAGPAKSWAEGVARLAQHSSLQRPEDGYAAAATPVRNAGAGGGGGGGATGVGPSGTAGGGDGATGAAAAAAVADAQRTPVSSPMWVSPPAMAPLPRLRTDFPAVRHITLIHNALLHRAQVYAALSTLRALWPGVRGLSVHDSVTWDLPLDYSALGVMTHLTSLELLFQGQGGMDEAGQPLYRASMPHICRLSQLRELCMKWIIGYDVDSFLDFDEVYDLLASLVQHGKLRSLQFGGENINAQGARHLASMTSLERLQQALAGASSGGDEGDNVDIVELMRSFNAAAQAQGLSAAEALHATADGGGGGTAPAARRVPALPTSAWQNLRSLSLAHWPCVYGKLRDVGPPARGRCYLLRWDDLPSSLEALLLVRCQLEGSRPPPRLRHLWLADCITGEDALPQVLSAARGLETLVLRWPSRPDEQPERESQVAARARLLRAIQSLQGLRTLGLGGIRCADVSALSPLSLLRNLMLEPLQPVRPPDEAAAAAQRDLGLLDALMGLPGGALAGLRTLWLPNWTMPIKQLLQWQQMLQAAMPLVVLRVTEYDVVWTVPTPIMHVVQVEPPTSLAGRGRQRGPRGREGGVDRSSSADGAGCGAGGESQAGRWSDGQELEWWNIGCWSVM</sequence>
<dbReference type="OrthoDB" id="533770at2759"/>
<proteinExistence type="predicted"/>
<comment type="caution">
    <text evidence="3">The sequence shown here is derived from an EMBL/GenBank/DDBJ whole genome shotgun (WGS) entry which is preliminary data.</text>
</comment>
<feature type="region of interest" description="Disordered" evidence="2">
    <location>
        <begin position="632"/>
        <end position="672"/>
    </location>
</feature>
<reference evidence="4" key="1">
    <citation type="journal article" date="2016" name="Nat. Commun.">
        <title>The Gonium pectorale genome demonstrates co-option of cell cycle regulation during the evolution of multicellularity.</title>
        <authorList>
            <person name="Hanschen E.R."/>
            <person name="Marriage T.N."/>
            <person name="Ferris P.J."/>
            <person name="Hamaji T."/>
            <person name="Toyoda A."/>
            <person name="Fujiyama A."/>
            <person name="Neme R."/>
            <person name="Noguchi H."/>
            <person name="Minakuchi Y."/>
            <person name="Suzuki M."/>
            <person name="Kawai-Toyooka H."/>
            <person name="Smith D.R."/>
            <person name="Sparks H."/>
            <person name="Anderson J."/>
            <person name="Bakaric R."/>
            <person name="Luria V."/>
            <person name="Karger A."/>
            <person name="Kirschner M.W."/>
            <person name="Durand P.M."/>
            <person name="Michod R.E."/>
            <person name="Nozaki H."/>
            <person name="Olson B.J."/>
        </authorList>
    </citation>
    <scope>NUCLEOTIDE SEQUENCE [LARGE SCALE GENOMIC DNA]</scope>
    <source>
        <strain evidence="4">NIES-2863</strain>
    </source>
</reference>
<dbReference type="CDD" id="cd09917">
    <property type="entry name" value="F-box_SF"/>
    <property type="match status" value="1"/>
</dbReference>
<comment type="subcellular location">
    <subcellularLocation>
        <location evidence="1">Cytoplasm</location>
        <location evidence="1">Cytoskeleton</location>
        <location evidence="1">Cilium axoneme</location>
    </subcellularLocation>
</comment>
<organism evidence="3 4">
    <name type="scientific">Gonium pectorale</name>
    <name type="common">Green alga</name>
    <dbReference type="NCBI Taxonomy" id="33097"/>
    <lineage>
        <taxon>Eukaryota</taxon>
        <taxon>Viridiplantae</taxon>
        <taxon>Chlorophyta</taxon>
        <taxon>core chlorophytes</taxon>
        <taxon>Chlorophyceae</taxon>
        <taxon>CS clade</taxon>
        <taxon>Chlamydomonadales</taxon>
        <taxon>Volvocaceae</taxon>
        <taxon>Gonium</taxon>
    </lineage>
</organism>
<evidence type="ECO:0000256" key="2">
    <source>
        <dbReference type="SAM" id="MobiDB-lite"/>
    </source>
</evidence>
<evidence type="ECO:0000313" key="3">
    <source>
        <dbReference type="EMBL" id="KXZ45761.1"/>
    </source>
</evidence>
<dbReference type="SUPFAM" id="SSF52047">
    <property type="entry name" value="RNI-like"/>
    <property type="match status" value="1"/>
</dbReference>
<evidence type="ECO:0000313" key="4">
    <source>
        <dbReference type="Proteomes" id="UP000075714"/>
    </source>
</evidence>
<dbReference type="GO" id="GO:0005930">
    <property type="term" value="C:axoneme"/>
    <property type="evidence" value="ECO:0007669"/>
    <property type="project" value="UniProtKB-SubCell"/>
</dbReference>
<evidence type="ECO:0000256" key="1">
    <source>
        <dbReference type="ARBA" id="ARBA00004430"/>
    </source>
</evidence>
<name>A0A150G7G1_GONPE</name>
<keyword evidence="4" id="KW-1185">Reference proteome</keyword>
<evidence type="ECO:0008006" key="5">
    <source>
        <dbReference type="Google" id="ProtNLM"/>
    </source>
</evidence>
<dbReference type="Gene3D" id="3.80.10.10">
    <property type="entry name" value="Ribonuclease Inhibitor"/>
    <property type="match status" value="1"/>
</dbReference>